<accession>A0A9P5WYV1</accession>
<feature type="region of interest" description="Disordered" evidence="1">
    <location>
        <begin position="220"/>
        <end position="240"/>
    </location>
</feature>
<sequence>MSASSEIIHGLRSGTYLISYISYFNRAIDSIDTGYKSVRTMLKHPQPEDALAHSYQVKFLKADIRRIQTEAEGNTKFVKILIKALLDFDDGPSILISNETYRRLMELAGLADRTSIDWRANSKLAENFKALNIVLGLATCPLQQPSNIDYTLMQEAMWTYAMAMLFFQDELCALTREMMIWVRYCCVETDEGARGALATQFKDRVRPALQNLLDNMEARLPNSALRQPETRPPPKSKGSLSKCAYGLAVRFRALLLVARIRAGFSNPHRQPRHDNEAQ</sequence>
<dbReference type="Proteomes" id="UP000807342">
    <property type="component" value="Unassembled WGS sequence"/>
</dbReference>
<dbReference type="AlphaFoldDB" id="A0A9P5WYV1"/>
<dbReference type="EMBL" id="MU151921">
    <property type="protein sequence ID" value="KAF9441403.1"/>
    <property type="molecule type" value="Genomic_DNA"/>
</dbReference>
<evidence type="ECO:0000256" key="1">
    <source>
        <dbReference type="SAM" id="MobiDB-lite"/>
    </source>
</evidence>
<organism evidence="2 3">
    <name type="scientific">Macrolepiota fuliginosa MF-IS2</name>
    <dbReference type="NCBI Taxonomy" id="1400762"/>
    <lineage>
        <taxon>Eukaryota</taxon>
        <taxon>Fungi</taxon>
        <taxon>Dikarya</taxon>
        <taxon>Basidiomycota</taxon>
        <taxon>Agaricomycotina</taxon>
        <taxon>Agaricomycetes</taxon>
        <taxon>Agaricomycetidae</taxon>
        <taxon>Agaricales</taxon>
        <taxon>Agaricineae</taxon>
        <taxon>Agaricaceae</taxon>
        <taxon>Macrolepiota</taxon>
    </lineage>
</organism>
<reference evidence="2" key="1">
    <citation type="submission" date="2020-11" db="EMBL/GenBank/DDBJ databases">
        <authorList>
            <consortium name="DOE Joint Genome Institute"/>
            <person name="Ahrendt S."/>
            <person name="Riley R."/>
            <person name="Andreopoulos W."/>
            <person name="Labutti K."/>
            <person name="Pangilinan J."/>
            <person name="Ruiz-Duenas F.J."/>
            <person name="Barrasa J.M."/>
            <person name="Sanchez-Garcia M."/>
            <person name="Camarero S."/>
            <person name="Miyauchi S."/>
            <person name="Serrano A."/>
            <person name="Linde D."/>
            <person name="Babiker R."/>
            <person name="Drula E."/>
            <person name="Ayuso-Fernandez I."/>
            <person name="Pacheco R."/>
            <person name="Padilla G."/>
            <person name="Ferreira P."/>
            <person name="Barriuso J."/>
            <person name="Kellner H."/>
            <person name="Castanera R."/>
            <person name="Alfaro M."/>
            <person name="Ramirez L."/>
            <person name="Pisabarro A.G."/>
            <person name="Kuo A."/>
            <person name="Tritt A."/>
            <person name="Lipzen A."/>
            <person name="He G."/>
            <person name="Yan M."/>
            <person name="Ng V."/>
            <person name="Cullen D."/>
            <person name="Martin F."/>
            <person name="Rosso M.-N."/>
            <person name="Henrissat B."/>
            <person name="Hibbett D."/>
            <person name="Martinez A.T."/>
            <person name="Grigoriev I.V."/>
        </authorList>
    </citation>
    <scope>NUCLEOTIDE SEQUENCE</scope>
    <source>
        <strain evidence="2">MF-IS2</strain>
    </source>
</reference>
<gene>
    <name evidence="2" type="ORF">P691DRAFT_766328</name>
</gene>
<keyword evidence="3" id="KW-1185">Reference proteome</keyword>
<protein>
    <submittedName>
        <fullName evidence="2">Uncharacterized protein</fullName>
    </submittedName>
</protein>
<name>A0A9P5WYV1_9AGAR</name>
<proteinExistence type="predicted"/>
<comment type="caution">
    <text evidence="2">The sequence shown here is derived from an EMBL/GenBank/DDBJ whole genome shotgun (WGS) entry which is preliminary data.</text>
</comment>
<evidence type="ECO:0000313" key="3">
    <source>
        <dbReference type="Proteomes" id="UP000807342"/>
    </source>
</evidence>
<evidence type="ECO:0000313" key="2">
    <source>
        <dbReference type="EMBL" id="KAF9441403.1"/>
    </source>
</evidence>